<dbReference type="EMBL" id="PKJC01000012">
    <property type="protein sequence ID" value="PKZ64629.1"/>
    <property type="molecule type" value="Genomic_DNA"/>
</dbReference>
<organism evidence="4 5">
    <name type="scientific">Gordonia terrae</name>
    <dbReference type="NCBI Taxonomy" id="2055"/>
    <lineage>
        <taxon>Bacteria</taxon>
        <taxon>Bacillati</taxon>
        <taxon>Actinomycetota</taxon>
        <taxon>Actinomycetes</taxon>
        <taxon>Mycobacteriales</taxon>
        <taxon>Gordoniaceae</taxon>
        <taxon>Gordonia</taxon>
    </lineage>
</organism>
<feature type="domain" description="HTH iclR-type" evidence="3">
    <location>
        <begin position="19"/>
        <end position="82"/>
    </location>
</feature>
<proteinExistence type="predicted"/>
<dbReference type="PANTHER" id="PTHR30136">
    <property type="entry name" value="HELIX-TURN-HELIX TRANSCRIPTIONAL REGULATOR, ICLR FAMILY"/>
    <property type="match status" value="1"/>
</dbReference>
<evidence type="ECO:0000313" key="4">
    <source>
        <dbReference type="EMBL" id="PKZ64629.1"/>
    </source>
</evidence>
<dbReference type="InterPro" id="IPR050707">
    <property type="entry name" value="HTH_MetabolicPath_Reg"/>
</dbReference>
<reference evidence="4 5" key="1">
    <citation type="submission" date="2017-12" db="EMBL/GenBank/DDBJ databases">
        <title>Phylogenetic diversity of female urinary microbiome.</title>
        <authorList>
            <person name="Thomas-White K."/>
            <person name="Wolfe A.J."/>
        </authorList>
    </citation>
    <scope>NUCLEOTIDE SEQUENCE [LARGE SCALE GENOMIC DNA]</scope>
    <source>
        <strain evidence="4 5">UMB0777</strain>
    </source>
</reference>
<dbReference type="InterPro" id="IPR005471">
    <property type="entry name" value="Tscrpt_reg_IclR_N"/>
</dbReference>
<dbReference type="SUPFAM" id="SSF46785">
    <property type="entry name" value="Winged helix' DNA-binding domain"/>
    <property type="match status" value="1"/>
</dbReference>
<dbReference type="InterPro" id="IPR036388">
    <property type="entry name" value="WH-like_DNA-bd_sf"/>
</dbReference>
<dbReference type="STRING" id="2055.BCM27_05170"/>
<dbReference type="Gene3D" id="1.10.10.10">
    <property type="entry name" value="Winged helix-like DNA-binding domain superfamily/Winged helix DNA-binding domain"/>
    <property type="match status" value="1"/>
</dbReference>
<dbReference type="GO" id="GO:0045892">
    <property type="term" value="P:negative regulation of DNA-templated transcription"/>
    <property type="evidence" value="ECO:0007669"/>
    <property type="project" value="TreeGrafter"/>
</dbReference>
<dbReference type="GO" id="GO:0003677">
    <property type="term" value="F:DNA binding"/>
    <property type="evidence" value="ECO:0007669"/>
    <property type="project" value="InterPro"/>
</dbReference>
<keyword evidence="1" id="KW-0805">Transcription regulation</keyword>
<dbReference type="SMART" id="SM00346">
    <property type="entry name" value="HTH_ICLR"/>
    <property type="match status" value="1"/>
</dbReference>
<dbReference type="AlphaFoldDB" id="A0A2I1R6C7"/>
<gene>
    <name evidence="4" type="ORF">CYJ73_15850</name>
</gene>
<dbReference type="GO" id="GO:0003700">
    <property type="term" value="F:DNA-binding transcription factor activity"/>
    <property type="evidence" value="ECO:0007669"/>
    <property type="project" value="TreeGrafter"/>
</dbReference>
<evidence type="ECO:0000256" key="2">
    <source>
        <dbReference type="ARBA" id="ARBA00023163"/>
    </source>
</evidence>
<name>A0A2I1R6C7_9ACTN</name>
<dbReference type="RefSeq" id="WP_101820919.1">
    <property type="nucleotide sequence ID" value="NZ_PKJC01000012.1"/>
</dbReference>
<dbReference type="InterPro" id="IPR029016">
    <property type="entry name" value="GAF-like_dom_sf"/>
</dbReference>
<sequence>MTQTVGDFSAARQPVRAASPPTARVVRIVELLAGAEQPSMTLAEIVRQTSMSRATAHAVVSELVECGWLIRDPSAGTFAVGPAFVGLVRNADGADHLVRWATSAARELCDRFAVPCFVARRTSADAVTLASHAFPPHVAPETAQHPWLRNGSRIRLRPPICREFIAFDPDETRSSWIAQAAESTRTRLRMVLDVVAERGYSIERMTDDHVAMIEALSSLDTMSDTLRARVGDLLTELSVIDYLPEEIDACATDGTGVPVVTIGAPVFDAARRVVAAIVVCPNRTLDVDELRTLGEETRAAADGISLHLGREDNRPIE</sequence>
<comment type="caution">
    <text evidence="4">The sequence shown here is derived from an EMBL/GenBank/DDBJ whole genome shotgun (WGS) entry which is preliminary data.</text>
</comment>
<dbReference type="InterPro" id="IPR036390">
    <property type="entry name" value="WH_DNA-bd_sf"/>
</dbReference>
<evidence type="ECO:0000259" key="3">
    <source>
        <dbReference type="PROSITE" id="PS51077"/>
    </source>
</evidence>
<keyword evidence="2" id="KW-0804">Transcription</keyword>
<evidence type="ECO:0000256" key="1">
    <source>
        <dbReference type="ARBA" id="ARBA00023015"/>
    </source>
</evidence>
<dbReference type="PANTHER" id="PTHR30136:SF8">
    <property type="entry name" value="TRANSCRIPTIONAL REGULATORY PROTEIN"/>
    <property type="match status" value="1"/>
</dbReference>
<dbReference type="Gene3D" id="3.30.450.40">
    <property type="match status" value="1"/>
</dbReference>
<dbReference type="Proteomes" id="UP000234662">
    <property type="component" value="Unassembled WGS sequence"/>
</dbReference>
<dbReference type="SUPFAM" id="SSF55781">
    <property type="entry name" value="GAF domain-like"/>
    <property type="match status" value="1"/>
</dbReference>
<evidence type="ECO:0000313" key="5">
    <source>
        <dbReference type="Proteomes" id="UP000234662"/>
    </source>
</evidence>
<protein>
    <submittedName>
        <fullName evidence="4">IclR family transcriptional regulator</fullName>
    </submittedName>
</protein>
<dbReference type="Pfam" id="PF09339">
    <property type="entry name" value="HTH_IclR"/>
    <property type="match status" value="1"/>
</dbReference>
<accession>A0A2I1R6C7</accession>
<dbReference type="PROSITE" id="PS51077">
    <property type="entry name" value="HTH_ICLR"/>
    <property type="match status" value="1"/>
</dbReference>